<gene>
    <name evidence="2" type="ORF">TMSB3V08_LOCUS10269</name>
</gene>
<feature type="compositionally biased region" description="Basic and acidic residues" evidence="1">
    <location>
        <begin position="89"/>
        <end position="104"/>
    </location>
</feature>
<dbReference type="EMBL" id="OB796599">
    <property type="protein sequence ID" value="CAD7433598.1"/>
    <property type="molecule type" value="Genomic_DNA"/>
</dbReference>
<feature type="region of interest" description="Disordered" evidence="1">
    <location>
        <begin position="118"/>
        <end position="137"/>
    </location>
</feature>
<dbReference type="AlphaFoldDB" id="A0A7R9HSS4"/>
<feature type="compositionally biased region" description="Polar residues" evidence="1">
    <location>
        <begin position="43"/>
        <end position="52"/>
    </location>
</feature>
<name>A0A7R9HSS4_9NEOP</name>
<evidence type="ECO:0000313" key="2">
    <source>
        <dbReference type="EMBL" id="CAD7433598.1"/>
    </source>
</evidence>
<organism evidence="2">
    <name type="scientific">Timema monikensis</name>
    <dbReference type="NCBI Taxonomy" id="170555"/>
    <lineage>
        <taxon>Eukaryota</taxon>
        <taxon>Metazoa</taxon>
        <taxon>Ecdysozoa</taxon>
        <taxon>Arthropoda</taxon>
        <taxon>Hexapoda</taxon>
        <taxon>Insecta</taxon>
        <taxon>Pterygota</taxon>
        <taxon>Neoptera</taxon>
        <taxon>Polyneoptera</taxon>
        <taxon>Phasmatodea</taxon>
        <taxon>Timematodea</taxon>
        <taxon>Timematoidea</taxon>
        <taxon>Timematidae</taxon>
        <taxon>Timema</taxon>
    </lineage>
</organism>
<evidence type="ECO:0000256" key="1">
    <source>
        <dbReference type="SAM" id="MobiDB-lite"/>
    </source>
</evidence>
<reference evidence="2" key="1">
    <citation type="submission" date="2020-11" db="EMBL/GenBank/DDBJ databases">
        <authorList>
            <person name="Tran Van P."/>
        </authorList>
    </citation>
    <scope>NUCLEOTIDE SEQUENCE</scope>
</reference>
<proteinExistence type="predicted"/>
<feature type="region of interest" description="Disordered" evidence="1">
    <location>
        <begin position="43"/>
        <end position="111"/>
    </location>
</feature>
<sequence>MSANLLNIKGITLSGIVKRVGKLTGSAPHTRNVRMTPLLSLCRSQGQGQTDRQTSRRHWGVSPCHPLLNPGLGTRQFPGIDRPTGKPQEVNRDIDQSEASKESEQGLINPGLQENLKEFSETSESGDNQKKLSGSSSKVDDGLFICLRLRIAMGSGGGSYGAGNSSQFILTPLTLVHTTGKLSSSSQEHPLRSSRHSVLLDSSSQGLCLLLPTEEKTTSTNTAISSQEEVFMTLADIEEEKNMFKVLTPAAPAAYAVTTSDDDLMALANEEDEHGIAKLCQLTSVQSSNTFENVIESTSAAASSQNAVIISTHKEDGLGSIRLSKKNNSKINVKVDVEENTSSHDEIFDDSDNDPDWDTFSTPPPISAKKKADLLSLCKDLAIPAEFHRFYSELPATATTKTLTRECNSEEIPEDCREDIAHLCTRLFSCLVADVTSTCFLHSHCFKLTIVPAQVASDKFPRFTLVSYYPFGLSGYVASETRLEPALTARFQSLCCQLDGPSVAIILCAVSGCQLDGPSVAIILLKCVFICLEGEWKIVVEKTLSPPNRDSNLNLLVIGILVYWVSSASYHAAIKLPSIGGCAPQPSPCTALKYWLATALPFTASIPLCGSYCSKDPRELTYCSKDLRKLTHYSKDPRKLTYCSKDPRKLTYCSKDPRKLTHCSKDPRKLTYCSKDPRKLTHCSKDPRKLTHYSKDPRKLTHCSKDPRKLTYCSKDPRKLTHCSKDPRKLTYYSKDPRKLTHCSKDPRELTYCSKDPRKLTHCNKS</sequence>
<protein>
    <submittedName>
        <fullName evidence="2">Uncharacterized protein</fullName>
    </submittedName>
</protein>
<feature type="compositionally biased region" description="Polar residues" evidence="1">
    <location>
        <begin position="122"/>
        <end position="137"/>
    </location>
</feature>
<accession>A0A7R9HSS4</accession>